<reference evidence="3 4" key="1">
    <citation type="submission" date="2021-06" db="EMBL/GenBank/DDBJ databases">
        <authorList>
            <person name="Kallberg Y."/>
            <person name="Tangrot J."/>
            <person name="Rosling A."/>
        </authorList>
    </citation>
    <scope>NUCLEOTIDE SEQUENCE [LARGE SCALE GENOMIC DNA]</scope>
    <source>
        <strain evidence="3 4">120-4 pot B 10/14</strain>
    </source>
</reference>
<comment type="caution">
    <text evidence="3">The sequence shown here is derived from an EMBL/GenBank/DDBJ whole genome shotgun (WGS) entry which is preliminary data.</text>
</comment>
<proteinExistence type="predicted"/>
<organism evidence="3 4">
    <name type="scientific">Gigaspora margarita</name>
    <dbReference type="NCBI Taxonomy" id="4874"/>
    <lineage>
        <taxon>Eukaryota</taxon>
        <taxon>Fungi</taxon>
        <taxon>Fungi incertae sedis</taxon>
        <taxon>Mucoromycota</taxon>
        <taxon>Glomeromycotina</taxon>
        <taxon>Glomeromycetes</taxon>
        <taxon>Diversisporales</taxon>
        <taxon>Gigasporaceae</taxon>
        <taxon>Gigaspora</taxon>
    </lineage>
</organism>
<dbReference type="PROSITE" id="PS00107">
    <property type="entry name" value="PROTEIN_KINASE_ATP"/>
    <property type="match status" value="1"/>
</dbReference>
<feature type="binding site" evidence="1">
    <location>
        <position position="56"/>
    </location>
    <ligand>
        <name>ATP</name>
        <dbReference type="ChEBI" id="CHEBI:30616"/>
    </ligand>
</feature>
<name>A0ABN7UL72_GIGMA</name>
<dbReference type="EMBL" id="CAJVQB010004005">
    <property type="protein sequence ID" value="CAG8624161.1"/>
    <property type="molecule type" value="Genomic_DNA"/>
</dbReference>
<accession>A0ABN7UL72</accession>
<feature type="domain" description="Protein kinase" evidence="2">
    <location>
        <begin position="27"/>
        <end position="119"/>
    </location>
</feature>
<evidence type="ECO:0000313" key="3">
    <source>
        <dbReference type="EMBL" id="CAG8624161.1"/>
    </source>
</evidence>
<dbReference type="Proteomes" id="UP000789901">
    <property type="component" value="Unassembled WGS sequence"/>
</dbReference>
<evidence type="ECO:0000259" key="2">
    <source>
        <dbReference type="PROSITE" id="PS50011"/>
    </source>
</evidence>
<dbReference type="Gene3D" id="3.30.200.20">
    <property type="entry name" value="Phosphorylase Kinase, domain 1"/>
    <property type="match status" value="1"/>
</dbReference>
<dbReference type="SUPFAM" id="SSF56112">
    <property type="entry name" value="Protein kinase-like (PK-like)"/>
    <property type="match status" value="1"/>
</dbReference>
<dbReference type="Pfam" id="PF00069">
    <property type="entry name" value="Pkinase"/>
    <property type="match status" value="1"/>
</dbReference>
<protein>
    <submittedName>
        <fullName evidence="3">30070_t:CDS:1</fullName>
    </submittedName>
</protein>
<keyword evidence="1" id="KW-0067">ATP-binding</keyword>
<dbReference type="InterPro" id="IPR017441">
    <property type="entry name" value="Protein_kinase_ATP_BS"/>
</dbReference>
<dbReference type="InterPro" id="IPR011009">
    <property type="entry name" value="Kinase-like_dom_sf"/>
</dbReference>
<keyword evidence="1" id="KW-0547">Nucleotide-binding</keyword>
<evidence type="ECO:0000256" key="1">
    <source>
        <dbReference type="PROSITE-ProRule" id="PRU10141"/>
    </source>
</evidence>
<keyword evidence="4" id="KW-1185">Reference proteome</keyword>
<evidence type="ECO:0000313" key="4">
    <source>
        <dbReference type="Proteomes" id="UP000789901"/>
    </source>
</evidence>
<sequence length="119" mass="13747">MPTLSYEKWLETAINEYFIKAFDYNSFNNFNKIGSGGFGNVYSAHSELLGIVAIKKLRQDFDNDENTVDKFIREVINITKIAQHKNIIQFFGIAQGMSDLCRPQKCGSYDQRHRRTNSD</sequence>
<dbReference type="PROSITE" id="PS50011">
    <property type="entry name" value="PROTEIN_KINASE_DOM"/>
    <property type="match status" value="1"/>
</dbReference>
<gene>
    <name evidence="3" type="ORF">GMARGA_LOCUS7995</name>
</gene>
<dbReference type="InterPro" id="IPR000719">
    <property type="entry name" value="Prot_kinase_dom"/>
</dbReference>